<protein>
    <submittedName>
        <fullName evidence="2">Uncharacterized protein</fullName>
    </submittedName>
</protein>
<dbReference type="Proteomes" id="UP001202831">
    <property type="component" value="Unassembled WGS sequence"/>
</dbReference>
<feature type="transmembrane region" description="Helical" evidence="1">
    <location>
        <begin position="33"/>
        <end position="52"/>
    </location>
</feature>
<dbReference type="RefSeq" id="WP_249248994.1">
    <property type="nucleotide sequence ID" value="NZ_JAKIKT010000003.1"/>
</dbReference>
<keyword evidence="1" id="KW-0472">Membrane</keyword>
<evidence type="ECO:0000313" key="3">
    <source>
        <dbReference type="Proteomes" id="UP001202831"/>
    </source>
</evidence>
<comment type="caution">
    <text evidence="2">The sequence shown here is derived from an EMBL/GenBank/DDBJ whole genome shotgun (WGS) entry which is preliminary data.</text>
</comment>
<proteinExistence type="predicted"/>
<accession>A0ABT0N799</accession>
<evidence type="ECO:0000313" key="2">
    <source>
        <dbReference type="EMBL" id="MCL2914284.1"/>
    </source>
</evidence>
<gene>
    <name evidence="2" type="ORF">L2725_10945</name>
</gene>
<keyword evidence="3" id="KW-1185">Reference proteome</keyword>
<dbReference type="EMBL" id="JAKIKT010000003">
    <property type="protein sequence ID" value="MCL2914284.1"/>
    <property type="molecule type" value="Genomic_DNA"/>
</dbReference>
<keyword evidence="1" id="KW-1133">Transmembrane helix</keyword>
<keyword evidence="1" id="KW-0812">Transmembrane</keyword>
<reference evidence="2 3" key="1">
    <citation type="submission" date="2022-01" db="EMBL/GenBank/DDBJ databases">
        <title>Whole genome-based taxonomy of the Shewanellaceae.</title>
        <authorList>
            <person name="Martin-Rodriguez A.J."/>
        </authorList>
    </citation>
    <scope>NUCLEOTIDE SEQUENCE [LARGE SCALE GENOMIC DNA]</scope>
    <source>
        <strain evidence="2 3">DSM 21332</strain>
    </source>
</reference>
<organism evidence="2 3">
    <name type="scientific">Shewanella corallii</name>
    <dbReference type="NCBI Taxonomy" id="560080"/>
    <lineage>
        <taxon>Bacteria</taxon>
        <taxon>Pseudomonadati</taxon>
        <taxon>Pseudomonadota</taxon>
        <taxon>Gammaproteobacteria</taxon>
        <taxon>Alteromonadales</taxon>
        <taxon>Shewanellaceae</taxon>
        <taxon>Shewanella</taxon>
    </lineage>
</organism>
<evidence type="ECO:0000256" key="1">
    <source>
        <dbReference type="SAM" id="Phobius"/>
    </source>
</evidence>
<sequence>MPAQIDHRECAPIKQGAVAWLAMKHLFNRLEFNLIKIVLGTLFGFTITIWYVALDLKFNFNHSLSVNIVIAMATIVAAAIHFDSQQKLRKDRIWDTNKTFLLELAQALSDVIKATENEIHNIYCSNDPEEELEVDYKAFKRVKGKIEYALTVCHPLMDKSLIAAIKRHNEKDDRITHEVNNEGLENLEAYQIMLSEHKVLYSQLLKFMSEVSGVKNT</sequence>
<feature type="transmembrane region" description="Helical" evidence="1">
    <location>
        <begin position="64"/>
        <end position="82"/>
    </location>
</feature>
<name>A0ABT0N799_9GAMM</name>